<protein>
    <submittedName>
        <fullName evidence="1">Uncharacterized protein</fullName>
    </submittedName>
</protein>
<evidence type="ECO:0000313" key="1">
    <source>
        <dbReference type="EMBL" id="KAK3794082.1"/>
    </source>
</evidence>
<dbReference type="Proteomes" id="UP001283361">
    <property type="component" value="Unassembled WGS sequence"/>
</dbReference>
<keyword evidence="2" id="KW-1185">Reference proteome</keyword>
<dbReference type="PANTHER" id="PTHR47027">
    <property type="entry name" value="REVERSE TRANSCRIPTASE DOMAIN-CONTAINING PROTEIN"/>
    <property type="match status" value="1"/>
</dbReference>
<dbReference type="AlphaFoldDB" id="A0AAE1AWB6"/>
<accession>A0AAE1AWB6</accession>
<evidence type="ECO:0000313" key="2">
    <source>
        <dbReference type="Proteomes" id="UP001283361"/>
    </source>
</evidence>
<organism evidence="1 2">
    <name type="scientific">Elysia crispata</name>
    <name type="common">lettuce slug</name>
    <dbReference type="NCBI Taxonomy" id="231223"/>
    <lineage>
        <taxon>Eukaryota</taxon>
        <taxon>Metazoa</taxon>
        <taxon>Spiralia</taxon>
        <taxon>Lophotrochozoa</taxon>
        <taxon>Mollusca</taxon>
        <taxon>Gastropoda</taxon>
        <taxon>Heterobranchia</taxon>
        <taxon>Euthyneura</taxon>
        <taxon>Panpulmonata</taxon>
        <taxon>Sacoglossa</taxon>
        <taxon>Placobranchoidea</taxon>
        <taxon>Plakobranchidae</taxon>
        <taxon>Elysia</taxon>
    </lineage>
</organism>
<gene>
    <name evidence="1" type="ORF">RRG08_042896</name>
</gene>
<comment type="caution">
    <text evidence="1">The sequence shown here is derived from an EMBL/GenBank/DDBJ whole genome shotgun (WGS) entry which is preliminary data.</text>
</comment>
<proteinExistence type="predicted"/>
<dbReference type="PANTHER" id="PTHR47027:SF26">
    <property type="entry name" value="REVERSE TRANSCRIPTASE DOMAIN-CONTAINING PROTEIN"/>
    <property type="match status" value="1"/>
</dbReference>
<name>A0AAE1AWB6_9GAST</name>
<sequence length="186" mass="21599">MFQPAPGKPYQELHVTVKGQKLQTVDKFTYLGSSLSRTVNIDVEVNNRIAKASYAFKRLRENVWEQRRLSMTTKLKVYHAVVIATLFYARETWTICSRHARKLNHFHRSCLRRLIRIRWQDKIPDTEVLERADMPSVFTSNRKHMPDGLDTSSGCLTADCRNGCCTASWARANQLWEDRRNAPETA</sequence>
<dbReference type="EMBL" id="JAWDGP010001143">
    <property type="protein sequence ID" value="KAK3794082.1"/>
    <property type="molecule type" value="Genomic_DNA"/>
</dbReference>
<reference evidence="1" key="1">
    <citation type="journal article" date="2023" name="G3 (Bethesda)">
        <title>A reference genome for the long-term kleptoplast-retaining sea slug Elysia crispata morphotype clarki.</title>
        <authorList>
            <person name="Eastman K.E."/>
            <person name="Pendleton A.L."/>
            <person name="Shaikh M.A."/>
            <person name="Suttiyut T."/>
            <person name="Ogas R."/>
            <person name="Tomko P."/>
            <person name="Gavelis G."/>
            <person name="Widhalm J.R."/>
            <person name="Wisecaver J.H."/>
        </authorList>
    </citation>
    <scope>NUCLEOTIDE SEQUENCE</scope>
    <source>
        <strain evidence="1">ECLA1</strain>
    </source>
</reference>